<evidence type="ECO:0000313" key="2">
    <source>
        <dbReference type="EMBL" id="RHY18408.1"/>
    </source>
</evidence>
<gene>
    <name evidence="1" type="ORF">DYB25_012223</name>
    <name evidence="8" type="ORF">DYB26_005405</name>
    <name evidence="10" type="ORF">DYB28_003056</name>
    <name evidence="5" type="ORF">DYB30_011760</name>
    <name evidence="7" type="ORF">DYB31_009519</name>
    <name evidence="3" type="ORF">DYB34_012612</name>
    <name evidence="6" type="ORF">DYB35_010211</name>
    <name evidence="2" type="ORF">DYB36_010183</name>
    <name evidence="9" type="ORF">DYB37_009979</name>
    <name evidence="4" type="ORF">DYB38_002524</name>
</gene>
<dbReference type="Proteomes" id="UP000266196">
    <property type="component" value="Unassembled WGS sequence"/>
</dbReference>
<dbReference type="EMBL" id="QUTD01004403">
    <property type="protein sequence ID" value="RHY68231.1"/>
    <property type="molecule type" value="Genomic_DNA"/>
</dbReference>
<evidence type="ECO:0000313" key="5">
    <source>
        <dbReference type="EMBL" id="RHY68231.1"/>
    </source>
</evidence>
<name>A0A397B7A3_APHAT</name>
<dbReference type="EMBL" id="QUSZ01003448">
    <property type="protein sequence ID" value="RHY18408.1"/>
    <property type="molecule type" value="Genomic_DNA"/>
</dbReference>
<evidence type="ECO:0000313" key="3">
    <source>
        <dbReference type="EMBL" id="RHY40357.1"/>
    </source>
</evidence>
<evidence type="ECO:0000313" key="19">
    <source>
        <dbReference type="Proteomes" id="UP000285712"/>
    </source>
</evidence>
<dbReference type="EMBL" id="QUTC01004997">
    <property type="protein sequence ID" value="RHY60953.1"/>
    <property type="molecule type" value="Genomic_DNA"/>
</dbReference>
<evidence type="ECO:0000313" key="1">
    <source>
        <dbReference type="EMBL" id="RHY14452.1"/>
    </source>
</evidence>
<dbReference type="EMBL" id="QUTE01020936">
    <property type="protein sequence ID" value="RHY84378.1"/>
    <property type="molecule type" value="Genomic_DNA"/>
</dbReference>
<protein>
    <submittedName>
        <fullName evidence="1">Uncharacterized protein</fullName>
    </submittedName>
</protein>
<evidence type="ECO:0000313" key="17">
    <source>
        <dbReference type="Proteomes" id="UP000283543"/>
    </source>
</evidence>
<reference evidence="11 12" key="2">
    <citation type="submission" date="2018-08" db="EMBL/GenBank/DDBJ databases">
        <title>Aphanomyces genome sequencing and annotation.</title>
        <authorList>
            <person name="Minardi D."/>
            <person name="Oidtmann B."/>
            <person name="Van Der Giezen M."/>
            <person name="Studholme D.J."/>
        </authorList>
    </citation>
    <scope>NUCLEOTIDE SEQUENCE [LARGE SCALE GENOMIC DNA]</scope>
    <source>
        <strain evidence="7 13">197901</strain>
        <strain evidence="5 15">D2</strain>
        <strain evidence="9 18">Da</strain>
        <strain evidence="8 20">FDL457</strain>
        <strain evidence="2 11">Kv</strain>
        <strain evidence="4 12">SA</strain>
        <strain evidence="3 17">Si</strain>
        <strain evidence="6 19">Sv</strain>
        <strain evidence="1 14">Yx</strain>
    </source>
</reference>
<dbReference type="AlphaFoldDB" id="A0A397B7A3"/>
<evidence type="ECO:0000313" key="10">
    <source>
        <dbReference type="EMBL" id="RLO03729.1"/>
    </source>
</evidence>
<comment type="caution">
    <text evidence="1">The sequence shown here is derived from an EMBL/GenBank/DDBJ whole genome shotgun (WGS) entry which is preliminary data.</text>
</comment>
<evidence type="ECO:0000313" key="13">
    <source>
        <dbReference type="Proteomes" id="UP000266196"/>
    </source>
</evidence>
<dbReference type="EMBL" id="QUTH01002335">
    <property type="protein sequence ID" value="RHZ26525.1"/>
    <property type="molecule type" value="Genomic_DNA"/>
</dbReference>
<evidence type="ECO:0000313" key="9">
    <source>
        <dbReference type="EMBL" id="RHZ26525.1"/>
    </source>
</evidence>
<dbReference type="Proteomes" id="UP000265427">
    <property type="component" value="Unassembled WGS sequence"/>
</dbReference>
<sequence length="70" mass="7683">MLGNSGSKPVRTHEGIEVTIKAVPQEDHQTLRSLASHSGIPKTTIIWHMAATKKLKARSSHIKPCLTENN</sequence>
<dbReference type="VEuPathDB" id="FungiDB:H257_07583"/>
<dbReference type="Proteomes" id="UP000275652">
    <property type="component" value="Unassembled WGS sequence"/>
</dbReference>
<evidence type="ECO:0000313" key="4">
    <source>
        <dbReference type="EMBL" id="RHY60953.1"/>
    </source>
</evidence>
<reference evidence="10 16" key="1">
    <citation type="journal article" date="2018" name="J. Invertebr. Pathol.">
        <title>New genotyping method for the causative agent of crayfish plague (Aphanomyces astaci) based on whole genome data.</title>
        <authorList>
            <person name="Minardi D."/>
            <person name="Studholme D.J."/>
            <person name="van der Giezen M."/>
            <person name="Pretto T."/>
            <person name="Oidtmann B."/>
        </authorList>
    </citation>
    <scope>NUCLEOTIDE SEQUENCE [LARGE SCALE GENOMIC DNA]</scope>
    <source>
        <strain evidence="10 16">KB13</strain>
    </source>
</reference>
<dbReference type="Proteomes" id="UP000266643">
    <property type="component" value="Unassembled WGS sequence"/>
</dbReference>
<dbReference type="Proteomes" id="UP000265716">
    <property type="component" value="Unassembled WGS sequence"/>
</dbReference>
<dbReference type="EMBL" id="QUTI01030319">
    <property type="protein sequence ID" value="RLO03729.1"/>
    <property type="molecule type" value="Genomic_DNA"/>
</dbReference>
<evidence type="ECO:0000313" key="6">
    <source>
        <dbReference type="EMBL" id="RHY81348.1"/>
    </source>
</evidence>
<dbReference type="EMBL" id="QUTF01013668">
    <property type="protein sequence ID" value="RHZ16685.1"/>
    <property type="molecule type" value="Genomic_DNA"/>
</dbReference>
<dbReference type="EMBL" id="QUTB01009978">
    <property type="protein sequence ID" value="RHY40357.1"/>
    <property type="molecule type" value="Genomic_DNA"/>
</dbReference>
<dbReference type="EMBL" id="QUTA01005710">
    <property type="protein sequence ID" value="RHY14452.1"/>
    <property type="molecule type" value="Genomic_DNA"/>
</dbReference>
<dbReference type="Proteomes" id="UP000283543">
    <property type="component" value="Unassembled WGS sequence"/>
</dbReference>
<evidence type="ECO:0000313" key="18">
    <source>
        <dbReference type="Proteomes" id="UP000285430"/>
    </source>
</evidence>
<dbReference type="Proteomes" id="UP000266239">
    <property type="component" value="Unassembled WGS sequence"/>
</dbReference>
<evidence type="ECO:0000313" key="14">
    <source>
        <dbReference type="Proteomes" id="UP000266239"/>
    </source>
</evidence>
<dbReference type="EMBL" id="QUTG01008182">
    <property type="protein sequence ID" value="RHY81348.1"/>
    <property type="molecule type" value="Genomic_DNA"/>
</dbReference>
<evidence type="ECO:0000313" key="15">
    <source>
        <dbReference type="Proteomes" id="UP000266643"/>
    </source>
</evidence>
<accession>A0A397B7A3</accession>
<proteinExistence type="predicted"/>
<evidence type="ECO:0000313" key="16">
    <source>
        <dbReference type="Proteomes" id="UP000275652"/>
    </source>
</evidence>
<dbReference type="Proteomes" id="UP000286510">
    <property type="component" value="Unassembled WGS sequence"/>
</dbReference>
<evidence type="ECO:0000313" key="11">
    <source>
        <dbReference type="Proteomes" id="UP000265427"/>
    </source>
</evidence>
<evidence type="ECO:0000313" key="20">
    <source>
        <dbReference type="Proteomes" id="UP000286510"/>
    </source>
</evidence>
<dbReference type="Proteomes" id="UP000285712">
    <property type="component" value="Unassembled WGS sequence"/>
</dbReference>
<evidence type="ECO:0000313" key="12">
    <source>
        <dbReference type="Proteomes" id="UP000265716"/>
    </source>
</evidence>
<dbReference type="Proteomes" id="UP000285430">
    <property type="component" value="Unassembled WGS sequence"/>
</dbReference>
<evidence type="ECO:0000313" key="7">
    <source>
        <dbReference type="EMBL" id="RHY84378.1"/>
    </source>
</evidence>
<organism evidence="1 14">
    <name type="scientific">Aphanomyces astaci</name>
    <name type="common">Crayfish plague agent</name>
    <dbReference type="NCBI Taxonomy" id="112090"/>
    <lineage>
        <taxon>Eukaryota</taxon>
        <taxon>Sar</taxon>
        <taxon>Stramenopiles</taxon>
        <taxon>Oomycota</taxon>
        <taxon>Saprolegniomycetes</taxon>
        <taxon>Saprolegniales</taxon>
        <taxon>Verrucalvaceae</taxon>
        <taxon>Aphanomyces</taxon>
    </lineage>
</organism>
<evidence type="ECO:0000313" key="8">
    <source>
        <dbReference type="EMBL" id="RHZ16685.1"/>
    </source>
</evidence>